<proteinExistence type="predicted"/>
<dbReference type="AlphaFoldDB" id="A0A512C3N5"/>
<name>A0A512C3N5_9HYPH</name>
<sequence>MKRLKTYLEWVYRDVARRVAADEALAGRFAGLLGLAERLRVQERASKNKLYSLLAPEVVCIAKGKAHCPYEFGSKVVLRVTNWEGFMLASKALECKSYDGHTRNATGDHVTALSEVKPDRIYVDSGSRGHDYGRKKRVLLARQRRGLTPAMRCELKRRPAIEAMIGHVT</sequence>
<protein>
    <recommendedName>
        <fullName evidence="3">Transposase IS4-like domain-containing protein</fullName>
    </recommendedName>
</protein>
<keyword evidence="2" id="KW-1185">Reference proteome</keyword>
<reference evidence="1 2" key="1">
    <citation type="submission" date="2019-07" db="EMBL/GenBank/DDBJ databases">
        <title>Whole genome shotgun sequence of Microvirga aerophila NBRC 106136.</title>
        <authorList>
            <person name="Hosoyama A."/>
            <person name="Uohara A."/>
            <person name="Ohji S."/>
            <person name="Ichikawa N."/>
        </authorList>
    </citation>
    <scope>NUCLEOTIDE SEQUENCE [LARGE SCALE GENOMIC DNA]</scope>
    <source>
        <strain evidence="1 2">NBRC 106136</strain>
    </source>
</reference>
<dbReference type="Proteomes" id="UP000321085">
    <property type="component" value="Unassembled WGS sequence"/>
</dbReference>
<accession>A0A512C3N5</accession>
<evidence type="ECO:0000313" key="1">
    <source>
        <dbReference type="EMBL" id="GEO18811.1"/>
    </source>
</evidence>
<dbReference type="EMBL" id="BJYU01000250">
    <property type="protein sequence ID" value="GEO18811.1"/>
    <property type="molecule type" value="Genomic_DNA"/>
</dbReference>
<gene>
    <name evidence="1" type="ORF">MAE02_65070</name>
</gene>
<dbReference type="RefSeq" id="WP_147023194.1">
    <property type="nucleotide sequence ID" value="NZ_BJYU01000250.1"/>
</dbReference>
<dbReference type="PANTHER" id="PTHR33803">
    <property type="entry name" value="IS1478 TRANSPOSASE"/>
    <property type="match status" value="1"/>
</dbReference>
<evidence type="ECO:0000313" key="2">
    <source>
        <dbReference type="Proteomes" id="UP000321085"/>
    </source>
</evidence>
<evidence type="ECO:0008006" key="3">
    <source>
        <dbReference type="Google" id="ProtNLM"/>
    </source>
</evidence>
<organism evidence="1 2">
    <name type="scientific">Microvirga aerophila</name>
    <dbReference type="NCBI Taxonomy" id="670291"/>
    <lineage>
        <taxon>Bacteria</taxon>
        <taxon>Pseudomonadati</taxon>
        <taxon>Pseudomonadota</taxon>
        <taxon>Alphaproteobacteria</taxon>
        <taxon>Hyphomicrobiales</taxon>
        <taxon>Methylobacteriaceae</taxon>
        <taxon>Microvirga</taxon>
    </lineage>
</organism>
<comment type="caution">
    <text evidence="1">The sequence shown here is derived from an EMBL/GenBank/DDBJ whole genome shotgun (WGS) entry which is preliminary data.</text>
</comment>
<dbReference type="PANTHER" id="PTHR33803:SF3">
    <property type="entry name" value="BLL1974 PROTEIN"/>
    <property type="match status" value="1"/>
</dbReference>